<evidence type="ECO:0008006" key="4">
    <source>
        <dbReference type="Google" id="ProtNLM"/>
    </source>
</evidence>
<dbReference type="RefSeq" id="WP_009055864.1">
    <property type="nucleotide sequence ID" value="NZ_AJYA01000030.1"/>
</dbReference>
<dbReference type="InterPro" id="IPR017259">
    <property type="entry name" value="UCP037672"/>
</dbReference>
<keyword evidence="3" id="KW-1185">Reference proteome</keyword>
<keyword evidence="1" id="KW-0812">Transmembrane</keyword>
<comment type="caution">
    <text evidence="2">The sequence shown here is derived from an EMBL/GenBank/DDBJ whole genome shotgun (WGS) entry which is preliminary data.</text>
</comment>
<dbReference type="STRING" id="1189621.A3SI_13427"/>
<protein>
    <recommendedName>
        <fullName evidence="4">DUF3784 domain-containing protein</fullName>
    </recommendedName>
</protein>
<feature type="transmembrane region" description="Helical" evidence="1">
    <location>
        <begin position="110"/>
        <end position="128"/>
    </location>
</feature>
<evidence type="ECO:0000313" key="2">
    <source>
        <dbReference type="EMBL" id="EIM75409.1"/>
    </source>
</evidence>
<feature type="transmembrane region" description="Helical" evidence="1">
    <location>
        <begin position="71"/>
        <end position="90"/>
    </location>
</feature>
<dbReference type="OrthoDB" id="836288at2"/>
<reference evidence="2 3" key="1">
    <citation type="submission" date="2012-05" db="EMBL/GenBank/DDBJ databases">
        <title>Genome sequence of Nitritalea halalkaliphila LW7.</title>
        <authorList>
            <person name="Jangir P.K."/>
            <person name="Singh A."/>
            <person name="Shivaji S."/>
            <person name="Sharma R."/>
        </authorList>
    </citation>
    <scope>NUCLEOTIDE SEQUENCE [LARGE SCALE GENOMIC DNA]</scope>
    <source>
        <strain evidence="2 3">LW7</strain>
    </source>
</reference>
<proteinExistence type="predicted"/>
<accession>I5C0Q7</accession>
<dbReference type="Proteomes" id="UP000005551">
    <property type="component" value="Unassembled WGS sequence"/>
</dbReference>
<feature type="transmembrane region" description="Helical" evidence="1">
    <location>
        <begin position="44"/>
        <end position="64"/>
    </location>
</feature>
<keyword evidence="1" id="KW-1133">Transmembrane helix</keyword>
<sequence length="234" mass="25925">MITLIGIMLISFGFLVKAFPKLISGYNTMSKRQQENIDIEGLSTFMRNTFLAMGFLVVVGHILLKAINQPTLSDYFAPVVIVLGAIIMVVKGRQFDHNQEKFVNSKFKVLFTALILIGALLSVIYGIIPAKHEMKQESVAFSGSYGTELKFSEIDSIALTDRIPRVLARTNGLGLGQIKKGTFRVEDIGKAHLLVHASSGPFLVIISRSGETTIINYKDKAKTEQIYQEIQSKI</sequence>
<name>I5C0Q7_9BACT</name>
<evidence type="ECO:0000256" key="1">
    <source>
        <dbReference type="SAM" id="Phobius"/>
    </source>
</evidence>
<evidence type="ECO:0000313" key="3">
    <source>
        <dbReference type="Proteomes" id="UP000005551"/>
    </source>
</evidence>
<organism evidence="2 3">
    <name type="scientific">Nitritalea halalkaliphila LW7</name>
    <dbReference type="NCBI Taxonomy" id="1189621"/>
    <lineage>
        <taxon>Bacteria</taxon>
        <taxon>Pseudomonadati</taxon>
        <taxon>Bacteroidota</taxon>
        <taxon>Cytophagia</taxon>
        <taxon>Cytophagales</taxon>
        <taxon>Cyclobacteriaceae</taxon>
        <taxon>Nitritalea</taxon>
    </lineage>
</organism>
<dbReference type="EMBL" id="AJYA01000030">
    <property type="protein sequence ID" value="EIM75409.1"/>
    <property type="molecule type" value="Genomic_DNA"/>
</dbReference>
<dbReference type="AlphaFoldDB" id="I5C0Q7"/>
<keyword evidence="1" id="KW-0472">Membrane</keyword>
<gene>
    <name evidence="2" type="ORF">A3SI_13427</name>
</gene>
<dbReference type="Pfam" id="PF12650">
    <property type="entry name" value="DUF3784"/>
    <property type="match status" value="1"/>
</dbReference>